<evidence type="ECO:0000256" key="4">
    <source>
        <dbReference type="ARBA" id="ARBA00069124"/>
    </source>
</evidence>
<proteinExistence type="predicted"/>
<protein>
    <recommendedName>
        <fullName evidence="4">Isoaspartyl peptidase</fullName>
    </recommendedName>
</protein>
<dbReference type="Proteomes" id="UP001155882">
    <property type="component" value="Unassembled WGS sequence"/>
</dbReference>
<dbReference type="CDD" id="cd04701">
    <property type="entry name" value="Asparaginase_2"/>
    <property type="match status" value="1"/>
</dbReference>
<evidence type="ECO:0000256" key="7">
    <source>
        <dbReference type="PIRSR" id="PIRSR600246-3"/>
    </source>
</evidence>
<evidence type="ECO:0000256" key="5">
    <source>
        <dbReference type="PIRSR" id="PIRSR600246-1"/>
    </source>
</evidence>
<keyword evidence="1" id="KW-0645">Protease</keyword>
<evidence type="ECO:0000313" key="9">
    <source>
        <dbReference type="EMBL" id="MBW3118471.1"/>
    </source>
</evidence>
<evidence type="ECO:0000256" key="8">
    <source>
        <dbReference type="SAM" id="Phobius"/>
    </source>
</evidence>
<keyword evidence="2" id="KW-0378">Hydrolase</keyword>
<dbReference type="GO" id="GO:0016811">
    <property type="term" value="F:hydrolase activity, acting on carbon-nitrogen (but not peptide) bonds, in linear amides"/>
    <property type="evidence" value="ECO:0007669"/>
    <property type="project" value="UniProtKB-ARBA"/>
</dbReference>
<evidence type="ECO:0000313" key="10">
    <source>
        <dbReference type="Proteomes" id="UP001155882"/>
    </source>
</evidence>
<keyword evidence="8" id="KW-1133">Transmembrane helix</keyword>
<feature type="active site" description="Nucleophile" evidence="5">
    <location>
        <position position="224"/>
    </location>
</feature>
<dbReference type="PANTHER" id="PTHR10188">
    <property type="entry name" value="L-ASPARAGINASE"/>
    <property type="match status" value="1"/>
</dbReference>
<keyword evidence="8" id="KW-0812">Transmembrane</keyword>
<accession>A0AAE3CYG9</accession>
<evidence type="ECO:0000256" key="6">
    <source>
        <dbReference type="PIRSR" id="PIRSR600246-2"/>
    </source>
</evidence>
<feature type="binding site" evidence="6">
    <location>
        <begin position="275"/>
        <end position="278"/>
    </location>
    <ligand>
        <name>substrate</name>
    </ligand>
</feature>
<feature type="site" description="Cleavage; by autolysis" evidence="7">
    <location>
        <begin position="223"/>
        <end position="224"/>
    </location>
</feature>
<evidence type="ECO:0000256" key="3">
    <source>
        <dbReference type="ARBA" id="ARBA00022813"/>
    </source>
</evidence>
<dbReference type="RefSeq" id="WP_207951502.1">
    <property type="nucleotide sequence ID" value="NZ_JAAOIA010000043.1"/>
</dbReference>
<evidence type="ECO:0000256" key="2">
    <source>
        <dbReference type="ARBA" id="ARBA00022801"/>
    </source>
</evidence>
<gene>
    <name evidence="9" type="ORF">KYI77_18665</name>
</gene>
<keyword evidence="3" id="KW-0068">Autocatalytic cleavage</keyword>
<dbReference type="GO" id="GO:0006508">
    <property type="term" value="P:proteolysis"/>
    <property type="evidence" value="ECO:0007669"/>
    <property type="project" value="UniProtKB-KW"/>
</dbReference>
<dbReference type="Pfam" id="PF01112">
    <property type="entry name" value="Asparaginase_2"/>
    <property type="match status" value="1"/>
</dbReference>
<dbReference type="Gene3D" id="3.60.20.30">
    <property type="entry name" value="(Glycosyl)asparaginase"/>
    <property type="match status" value="1"/>
</dbReference>
<organism evidence="9 10">
    <name type="scientific">Providencia rettgeri</name>
    <dbReference type="NCBI Taxonomy" id="587"/>
    <lineage>
        <taxon>Bacteria</taxon>
        <taxon>Pseudomonadati</taxon>
        <taxon>Pseudomonadota</taxon>
        <taxon>Gammaproteobacteria</taxon>
        <taxon>Enterobacterales</taxon>
        <taxon>Morganellaceae</taxon>
        <taxon>Providencia</taxon>
    </lineage>
</organism>
<dbReference type="InterPro" id="IPR000246">
    <property type="entry name" value="Peptidase_T2"/>
</dbReference>
<name>A0AAE3CYG9_PRORE</name>
<dbReference type="AlphaFoldDB" id="A0AAE3CYG9"/>
<evidence type="ECO:0000256" key="1">
    <source>
        <dbReference type="ARBA" id="ARBA00022670"/>
    </source>
</evidence>
<feature type="binding site" evidence="6">
    <location>
        <begin position="252"/>
        <end position="255"/>
    </location>
    <ligand>
        <name>substrate</name>
    </ligand>
</feature>
<dbReference type="FunFam" id="3.60.20.30:FF:000001">
    <property type="entry name" value="Isoaspartyl peptidase/L-asparaginase"/>
    <property type="match status" value="1"/>
</dbReference>
<dbReference type="EMBL" id="JAHWLI010000081">
    <property type="protein sequence ID" value="MBW3118471.1"/>
    <property type="molecule type" value="Genomic_DNA"/>
</dbReference>
<dbReference type="InterPro" id="IPR029055">
    <property type="entry name" value="Ntn_hydrolases_N"/>
</dbReference>
<keyword evidence="8" id="KW-0472">Membrane</keyword>
<dbReference type="PANTHER" id="PTHR10188:SF6">
    <property type="entry name" value="N(4)-(BETA-N-ACETYLGLUCOSAMINYL)-L-ASPARAGINASE"/>
    <property type="match status" value="1"/>
</dbReference>
<comment type="caution">
    <text evidence="9">The sequence shown here is derived from an EMBL/GenBank/DDBJ whole genome shotgun (WGS) entry which is preliminary data.</text>
</comment>
<dbReference type="SUPFAM" id="SSF56235">
    <property type="entry name" value="N-terminal nucleophile aminohydrolases (Ntn hydrolases)"/>
    <property type="match status" value="1"/>
</dbReference>
<sequence>MQDIMYKLKDYEKEKLSTFLFFILYFLFFFSSLAFSKSDTNFRLVIHGGAGDITERLLTLELQKGHEEKLKEALQAGYSILAQGGDSIDAVQAAVIVMEDSPLYNAGKGASLTTDNKVELDASIMDGRDRKAGAVAGVSNVKNPIMAAYKVMTKTPYVMMGGTGAEQFAKSEGLDIVDESYFITEKRSEQLEKVKEISRKLDQEEGINASLFIDPLMFDYKYGTVGAVAVDSRGNVAAATSTGGSTNKHYGRIGDSPIIGAGTYADNNTVAISTTGLGEVFIRGVAAYDVVAQMKYGNTPLAEATMNTLNSVKDMGGTGGIIAVDNKGNFVMQFNTKGMFRGMIDQNGVSQVAMFGLQ</sequence>
<feature type="transmembrane region" description="Helical" evidence="8">
    <location>
        <begin position="16"/>
        <end position="35"/>
    </location>
</feature>
<reference evidence="9" key="1">
    <citation type="submission" date="2021-07" db="EMBL/GenBank/DDBJ databases">
        <authorList>
            <person name="Stanton E."/>
        </authorList>
    </citation>
    <scope>NUCLEOTIDE SEQUENCE</scope>
    <source>
        <strain evidence="9">2021EL-01139</strain>
    </source>
</reference>
<dbReference type="GO" id="GO:0008233">
    <property type="term" value="F:peptidase activity"/>
    <property type="evidence" value="ECO:0007669"/>
    <property type="project" value="UniProtKB-KW"/>
</dbReference>